<feature type="domain" description="Glycosyl transferase family 1" evidence="1">
    <location>
        <begin position="197"/>
        <end position="363"/>
    </location>
</feature>
<evidence type="ECO:0000313" key="3">
    <source>
        <dbReference type="Proteomes" id="UP000734218"/>
    </source>
</evidence>
<organism evidence="2 3">
    <name type="scientific">Sphingomonas jejuensis</name>
    <dbReference type="NCBI Taxonomy" id="904715"/>
    <lineage>
        <taxon>Bacteria</taxon>
        <taxon>Pseudomonadati</taxon>
        <taxon>Pseudomonadota</taxon>
        <taxon>Alphaproteobacteria</taxon>
        <taxon>Sphingomonadales</taxon>
        <taxon>Sphingomonadaceae</taxon>
        <taxon>Sphingomonas</taxon>
    </lineage>
</organism>
<protein>
    <submittedName>
        <fullName evidence="2">Glycosyltransferase involved in cell wall biosynthesis</fullName>
    </submittedName>
</protein>
<dbReference type="InterPro" id="IPR001296">
    <property type="entry name" value="Glyco_trans_1"/>
</dbReference>
<comment type="caution">
    <text evidence="2">The sequence shown here is derived from an EMBL/GenBank/DDBJ whole genome shotgun (WGS) entry which is preliminary data.</text>
</comment>
<dbReference type="Gene3D" id="3.40.50.2000">
    <property type="entry name" value="Glycogen Phosphorylase B"/>
    <property type="match status" value="2"/>
</dbReference>
<sequence>MAQGGPPGRVAGAAPLLFIQYGDFRAAFLNLRSGGEEDYQAQRRSVDFKAGLARAERPVTVLNVVTESAFDEVLPDGPRAIGLGPRGYALSLRQWWRLLDQVDPAQLVLRTPLWPVLVWAAWRRRRTLVVLADSFAASGRRGQLRNMLMARLLNAGVVGAVGNHGRRASAQLAEIGVDRRKIIPWDWAPARTPHEQEPKCSASNDGAVTLLFAGALARSKGVDDLVEAAGVLRQRGRKVRVDLLGGGDIERLRALAEEKGVADAVTLHGKVANRDVVPMMRAADMVIVPSHHDYPEGLPLTIYEALVSRTPIVASDHPMFSGNIVDGVSALIFPAGNAGALADRVEQLLDNPALYERLSRNGAAAWERLQLPVTFEDLVARWLEDDRDWLRAHSLAERNYAAAALSAAESA</sequence>
<dbReference type="EMBL" id="JAATJE010000001">
    <property type="protein sequence ID" value="NJC32997.1"/>
    <property type="molecule type" value="Genomic_DNA"/>
</dbReference>
<dbReference type="SUPFAM" id="SSF53756">
    <property type="entry name" value="UDP-Glycosyltransferase/glycogen phosphorylase"/>
    <property type="match status" value="1"/>
</dbReference>
<name>A0ABX0XI36_9SPHN</name>
<proteinExistence type="predicted"/>
<dbReference type="Proteomes" id="UP000734218">
    <property type="component" value="Unassembled WGS sequence"/>
</dbReference>
<evidence type="ECO:0000313" key="2">
    <source>
        <dbReference type="EMBL" id="NJC32997.1"/>
    </source>
</evidence>
<keyword evidence="3" id="KW-1185">Reference proteome</keyword>
<dbReference type="RefSeq" id="WP_167952601.1">
    <property type="nucleotide sequence ID" value="NZ_JAATJE010000001.1"/>
</dbReference>
<dbReference type="Pfam" id="PF00534">
    <property type="entry name" value="Glycos_transf_1"/>
    <property type="match status" value="1"/>
</dbReference>
<accession>A0ABX0XI36</accession>
<dbReference type="CDD" id="cd03801">
    <property type="entry name" value="GT4_PimA-like"/>
    <property type="match status" value="1"/>
</dbReference>
<evidence type="ECO:0000259" key="1">
    <source>
        <dbReference type="Pfam" id="PF00534"/>
    </source>
</evidence>
<reference evidence="2 3" key="1">
    <citation type="submission" date="2020-03" db="EMBL/GenBank/DDBJ databases">
        <title>Genomic Encyclopedia of Type Strains, Phase IV (KMG-IV): sequencing the most valuable type-strain genomes for metagenomic binning, comparative biology and taxonomic classification.</title>
        <authorList>
            <person name="Goeker M."/>
        </authorList>
    </citation>
    <scope>NUCLEOTIDE SEQUENCE [LARGE SCALE GENOMIC DNA]</scope>
    <source>
        <strain evidence="2 3">DSM 27651</strain>
    </source>
</reference>
<gene>
    <name evidence="2" type="ORF">GGR88_000471</name>
</gene>
<dbReference type="PANTHER" id="PTHR12526">
    <property type="entry name" value="GLYCOSYLTRANSFERASE"/>
    <property type="match status" value="1"/>
</dbReference>